<proteinExistence type="predicted"/>
<feature type="signal peptide" evidence="1">
    <location>
        <begin position="1"/>
        <end position="23"/>
    </location>
</feature>
<accession>A0A3S0S249</accession>
<dbReference type="RefSeq" id="WP_126674693.1">
    <property type="nucleotide sequence ID" value="NZ_RYZR01000007.1"/>
</dbReference>
<dbReference type="EMBL" id="RYZR01000007">
    <property type="protein sequence ID" value="RUL62249.1"/>
    <property type="molecule type" value="Genomic_DNA"/>
</dbReference>
<dbReference type="AlphaFoldDB" id="A0A3S0S249"/>
<organism evidence="3 4">
    <name type="scientific">Dyella dinghuensis</name>
    <dbReference type="NCBI Taxonomy" id="1920169"/>
    <lineage>
        <taxon>Bacteria</taxon>
        <taxon>Pseudomonadati</taxon>
        <taxon>Pseudomonadota</taxon>
        <taxon>Gammaproteobacteria</taxon>
        <taxon>Lysobacterales</taxon>
        <taxon>Rhodanobacteraceae</taxon>
        <taxon>Dyella</taxon>
    </lineage>
</organism>
<evidence type="ECO:0000313" key="4">
    <source>
        <dbReference type="Proteomes" id="UP000267077"/>
    </source>
</evidence>
<feature type="domain" description="SnoaL-like" evidence="2">
    <location>
        <begin position="34"/>
        <end position="133"/>
    </location>
</feature>
<keyword evidence="4" id="KW-1185">Reference proteome</keyword>
<gene>
    <name evidence="3" type="ORF">EKH79_15315</name>
</gene>
<dbReference type="OrthoDB" id="9799296at2"/>
<evidence type="ECO:0000256" key="1">
    <source>
        <dbReference type="SAM" id="SignalP"/>
    </source>
</evidence>
<dbReference type="SUPFAM" id="SSF54427">
    <property type="entry name" value="NTF2-like"/>
    <property type="match status" value="1"/>
</dbReference>
<evidence type="ECO:0000259" key="2">
    <source>
        <dbReference type="Pfam" id="PF12680"/>
    </source>
</evidence>
<feature type="chain" id="PRO_5018696426" description="SnoaL-like domain-containing protein" evidence="1">
    <location>
        <begin position="24"/>
        <end position="141"/>
    </location>
</feature>
<name>A0A3S0S249_9GAMM</name>
<dbReference type="Gene3D" id="3.10.450.50">
    <property type="match status" value="1"/>
</dbReference>
<sequence>MTKVTRILLLGAMSFLPTLPAMACGTSSDPVQVVQAQVDAFNAHDIDAFAACYADDVTITDLSGKDPVIKGIPALKKTYAFLARVPKQFHVEIVQRVVTGPIVADRERAIGLPAGKGQPEAMAIYEVRNGKIQNVWFPPKS</sequence>
<keyword evidence="1" id="KW-0732">Signal</keyword>
<dbReference type="InterPro" id="IPR037401">
    <property type="entry name" value="SnoaL-like"/>
</dbReference>
<reference evidence="3 4" key="1">
    <citation type="submission" date="2018-12" db="EMBL/GenBank/DDBJ databases">
        <title>Dyella dinghuensis sp. nov. DHOA06 and Dyella choica sp. nov. 4M-K27, isolated from forest soil.</title>
        <authorList>
            <person name="Qiu L.-H."/>
            <person name="Gao Z.-H."/>
        </authorList>
    </citation>
    <scope>NUCLEOTIDE SEQUENCE [LARGE SCALE GENOMIC DNA]</scope>
    <source>
        <strain evidence="3 4">DHOA06</strain>
    </source>
</reference>
<dbReference type="Pfam" id="PF12680">
    <property type="entry name" value="SnoaL_2"/>
    <property type="match status" value="1"/>
</dbReference>
<evidence type="ECO:0000313" key="3">
    <source>
        <dbReference type="EMBL" id="RUL62249.1"/>
    </source>
</evidence>
<protein>
    <recommendedName>
        <fullName evidence="2">SnoaL-like domain-containing protein</fullName>
    </recommendedName>
</protein>
<dbReference type="InterPro" id="IPR032710">
    <property type="entry name" value="NTF2-like_dom_sf"/>
</dbReference>
<dbReference type="Proteomes" id="UP000267077">
    <property type="component" value="Unassembled WGS sequence"/>
</dbReference>
<comment type="caution">
    <text evidence="3">The sequence shown here is derived from an EMBL/GenBank/DDBJ whole genome shotgun (WGS) entry which is preliminary data.</text>
</comment>